<dbReference type="AlphaFoldDB" id="A0A438G6T8"/>
<organism evidence="2 3">
    <name type="scientific">Vitis vinifera</name>
    <name type="common">Grape</name>
    <dbReference type="NCBI Taxonomy" id="29760"/>
    <lineage>
        <taxon>Eukaryota</taxon>
        <taxon>Viridiplantae</taxon>
        <taxon>Streptophyta</taxon>
        <taxon>Embryophyta</taxon>
        <taxon>Tracheophyta</taxon>
        <taxon>Spermatophyta</taxon>
        <taxon>Magnoliopsida</taxon>
        <taxon>eudicotyledons</taxon>
        <taxon>Gunneridae</taxon>
        <taxon>Pentapetalae</taxon>
        <taxon>rosids</taxon>
        <taxon>Vitales</taxon>
        <taxon>Vitaceae</taxon>
        <taxon>Viteae</taxon>
        <taxon>Vitis</taxon>
    </lineage>
</organism>
<dbReference type="EMBL" id="QGNW01000558">
    <property type="protein sequence ID" value="RVW67935.1"/>
    <property type="molecule type" value="Genomic_DNA"/>
</dbReference>
<evidence type="ECO:0000313" key="3">
    <source>
        <dbReference type="Proteomes" id="UP000288805"/>
    </source>
</evidence>
<accession>A0A438G6T8</accession>
<evidence type="ECO:0000313" key="2">
    <source>
        <dbReference type="EMBL" id="RVW67935.1"/>
    </source>
</evidence>
<sequence length="114" mass="12329">MDTVGGLFSTIATPPRSASPMPPQAEQQDELPSESIPPAPTTPPMLEATSTDPLTTPLFHQLYLLHRRHPSPYLPQRPSEPIALAEETIRVDVPSQTTHEAATEPSSPLESPTT</sequence>
<comment type="caution">
    <text evidence="2">The sequence shown here is derived from an EMBL/GenBank/DDBJ whole genome shotgun (WGS) entry which is preliminary data.</text>
</comment>
<feature type="compositionally biased region" description="Polar residues" evidence="1">
    <location>
        <begin position="94"/>
        <end position="114"/>
    </location>
</feature>
<feature type="region of interest" description="Disordered" evidence="1">
    <location>
        <begin position="1"/>
        <end position="54"/>
    </location>
</feature>
<gene>
    <name evidence="2" type="ORF">CK203_064382</name>
</gene>
<reference evidence="2 3" key="1">
    <citation type="journal article" date="2018" name="PLoS Genet.">
        <title>Population sequencing reveals clonal diversity and ancestral inbreeding in the grapevine cultivar Chardonnay.</title>
        <authorList>
            <person name="Roach M.J."/>
            <person name="Johnson D.L."/>
            <person name="Bohlmann J."/>
            <person name="van Vuuren H.J."/>
            <person name="Jones S.J."/>
            <person name="Pretorius I.S."/>
            <person name="Schmidt S.A."/>
            <person name="Borneman A.R."/>
        </authorList>
    </citation>
    <scope>NUCLEOTIDE SEQUENCE [LARGE SCALE GENOMIC DNA]</scope>
    <source>
        <strain evidence="3">cv. Chardonnay</strain>
        <tissue evidence="2">Leaf</tissue>
    </source>
</reference>
<feature type="region of interest" description="Disordered" evidence="1">
    <location>
        <begin position="90"/>
        <end position="114"/>
    </location>
</feature>
<protein>
    <submittedName>
        <fullName evidence="2">Uncharacterized protein</fullName>
    </submittedName>
</protein>
<dbReference type="Proteomes" id="UP000288805">
    <property type="component" value="Unassembled WGS sequence"/>
</dbReference>
<evidence type="ECO:0000256" key="1">
    <source>
        <dbReference type="SAM" id="MobiDB-lite"/>
    </source>
</evidence>
<proteinExistence type="predicted"/>
<name>A0A438G6T8_VITVI</name>